<dbReference type="AlphaFoldDB" id="A0A210RZU6"/>
<accession>A0A210RZU6</accession>
<evidence type="ECO:0000313" key="1">
    <source>
        <dbReference type="EMBL" id="OWF66533.1"/>
    </source>
</evidence>
<dbReference type="EMBL" id="NAIA01000001">
    <property type="protein sequence ID" value="OWF66533.1"/>
    <property type="molecule type" value="Genomic_DNA"/>
</dbReference>
<dbReference type="Gene3D" id="3.40.630.30">
    <property type="match status" value="1"/>
</dbReference>
<protein>
    <recommendedName>
        <fullName evidence="3">N-acetyltransferase domain-containing protein</fullName>
    </recommendedName>
</protein>
<organism evidence="1 2">
    <name type="scientific">Polynucleobacter hirudinilacicola</name>
    <dbReference type="NCBI Taxonomy" id="1743166"/>
    <lineage>
        <taxon>Bacteria</taxon>
        <taxon>Pseudomonadati</taxon>
        <taxon>Pseudomonadota</taxon>
        <taxon>Betaproteobacteria</taxon>
        <taxon>Burkholderiales</taxon>
        <taxon>Burkholderiaceae</taxon>
        <taxon>Polynucleobacter</taxon>
    </lineage>
</organism>
<name>A0A210RZU6_9BURK</name>
<gene>
    <name evidence="1" type="ORF">B6A14_00685</name>
</gene>
<dbReference type="SUPFAM" id="SSF55729">
    <property type="entry name" value="Acyl-CoA N-acyltransferases (Nat)"/>
    <property type="match status" value="1"/>
</dbReference>
<dbReference type="Proteomes" id="UP000196880">
    <property type="component" value="Unassembled WGS sequence"/>
</dbReference>
<dbReference type="InterPro" id="IPR016181">
    <property type="entry name" value="Acyl_CoA_acyltransferase"/>
</dbReference>
<keyword evidence="2" id="KW-1185">Reference proteome</keyword>
<comment type="caution">
    <text evidence="1">The sequence shown here is derived from an EMBL/GenBank/DDBJ whole genome shotgun (WGS) entry which is preliminary data.</text>
</comment>
<proteinExistence type="predicted"/>
<sequence length="274" mass="30952">MGFNKTIMANSNAAPSNIPGVKAVALPSNPTLEGCEVISRSDGKSHQCSINVLNINDIDAVLNVQDETVRHIKDSSIYYPDTREVFESSLSNDGLIIGCHVNSRLVGFRSIWFPRARPENLGLDIGMQDPSQLSQVAHLERACVIPEFTGNRLQMRMTRHAINLARQDNSFRYLFSTVAPMNYASMQDKFSADMLILKLVKKYEDYYRYIFFQNVMKPIQVNLENPSSIIFANGDDIDTQVNLLQKNKLMAGCLQQRNKDVMQVGYTKIECTLF</sequence>
<evidence type="ECO:0000313" key="2">
    <source>
        <dbReference type="Proteomes" id="UP000196880"/>
    </source>
</evidence>
<reference evidence="1 2" key="1">
    <citation type="submission" date="2017-03" db="EMBL/GenBank/DDBJ databases">
        <title>New species Polynucleobacter sp. MWH-EgelM1-30-B4.</title>
        <authorList>
            <person name="Hahn M.W."/>
        </authorList>
    </citation>
    <scope>NUCLEOTIDE SEQUENCE [LARGE SCALE GENOMIC DNA]</scope>
    <source>
        <strain evidence="1 2">MWH-EgelM1-30-B4</strain>
    </source>
</reference>
<evidence type="ECO:0008006" key="3">
    <source>
        <dbReference type="Google" id="ProtNLM"/>
    </source>
</evidence>